<feature type="transmembrane region" description="Helical" evidence="1">
    <location>
        <begin position="103"/>
        <end position="124"/>
    </location>
</feature>
<feature type="transmembrane region" description="Helical" evidence="1">
    <location>
        <begin position="278"/>
        <end position="302"/>
    </location>
</feature>
<evidence type="ECO:0008006" key="4">
    <source>
        <dbReference type="Google" id="ProtNLM"/>
    </source>
</evidence>
<feature type="transmembrane region" description="Helical" evidence="1">
    <location>
        <begin position="372"/>
        <end position="394"/>
    </location>
</feature>
<dbReference type="Proteomes" id="UP001501645">
    <property type="component" value="Unassembled WGS sequence"/>
</dbReference>
<feature type="transmembrane region" description="Helical" evidence="1">
    <location>
        <begin position="311"/>
        <end position="329"/>
    </location>
</feature>
<feature type="transmembrane region" description="Helical" evidence="1">
    <location>
        <begin position="221"/>
        <end position="240"/>
    </location>
</feature>
<evidence type="ECO:0000313" key="2">
    <source>
        <dbReference type="EMBL" id="GAA4769277.1"/>
    </source>
</evidence>
<feature type="transmembrane region" description="Helical" evidence="1">
    <location>
        <begin position="161"/>
        <end position="177"/>
    </location>
</feature>
<proteinExistence type="predicted"/>
<feature type="transmembrane region" description="Helical" evidence="1">
    <location>
        <begin position="184"/>
        <end position="209"/>
    </location>
</feature>
<keyword evidence="1" id="KW-1133">Transmembrane helix</keyword>
<organism evidence="2 3">
    <name type="scientific">Microbacterium gilvum</name>
    <dbReference type="NCBI Taxonomy" id="1336204"/>
    <lineage>
        <taxon>Bacteria</taxon>
        <taxon>Bacillati</taxon>
        <taxon>Actinomycetota</taxon>
        <taxon>Actinomycetes</taxon>
        <taxon>Micrococcales</taxon>
        <taxon>Microbacteriaceae</taxon>
        <taxon>Microbacterium</taxon>
    </lineage>
</organism>
<comment type="caution">
    <text evidence="2">The sequence shown here is derived from an EMBL/GenBank/DDBJ whole genome shotgun (WGS) entry which is preliminary data.</text>
</comment>
<sequence>MADTARRGRRAVVADATFPAAASAPRGRLLVQIAAVLAAVAYLVLIPAGRAHLFRIWAEDGKEWLSDAALDAPFTHLLDPLGGYFHVIPRLVAQVVALLPVEWWAAGMAAGAAVVRALCALTVFHAARGHVPSAPARFAIAAALIVLPAGNDETIGNTANLHWFLFATLVWVLLARWETRTSAAIATAGAALLALSVPLAIVLTPLAIVRIVVLPRRRDRVPGIAVLAASAVVLTAQLAMTRPRSEVDVLALIASALVRGPLVTLLGPQASAWLIERTPIWCVVAATAAAVVLVVSLAAFALRRGRVSERVLVAGLLALACFCGTFSLSSNWQDFLAVDDELRTARYSTLPGLLLSAALVVSLVVLLRRRRVVGVVVAAVVGALVLTGAIWQLATPLESPDSPATLGITWEEGLDRAAEDCERIGDSRVKVVIMPHDAWTAIVPCALLE</sequence>
<accession>A0ABP8ZXS5</accession>
<feature type="transmembrane region" description="Helical" evidence="1">
    <location>
        <begin position="29"/>
        <end position="48"/>
    </location>
</feature>
<keyword evidence="1" id="KW-0472">Membrane</keyword>
<name>A0ABP8ZXS5_9MICO</name>
<gene>
    <name evidence="2" type="ORF">GCM10023351_11240</name>
</gene>
<dbReference type="EMBL" id="BAABKO010000001">
    <property type="protein sequence ID" value="GAA4769277.1"/>
    <property type="molecule type" value="Genomic_DNA"/>
</dbReference>
<protein>
    <recommendedName>
        <fullName evidence="4">Glycosyltransferase RgtA/B/C/D-like domain-containing protein</fullName>
    </recommendedName>
</protein>
<evidence type="ECO:0000256" key="1">
    <source>
        <dbReference type="SAM" id="Phobius"/>
    </source>
</evidence>
<evidence type="ECO:0000313" key="3">
    <source>
        <dbReference type="Proteomes" id="UP001501645"/>
    </source>
</evidence>
<dbReference type="RefSeq" id="WP_345436822.1">
    <property type="nucleotide sequence ID" value="NZ_BAABKO010000001.1"/>
</dbReference>
<keyword evidence="3" id="KW-1185">Reference proteome</keyword>
<keyword evidence="1" id="KW-0812">Transmembrane</keyword>
<feature type="transmembrane region" description="Helical" evidence="1">
    <location>
        <begin position="349"/>
        <end position="367"/>
    </location>
</feature>
<reference evidence="3" key="1">
    <citation type="journal article" date="2019" name="Int. J. Syst. Evol. Microbiol.">
        <title>The Global Catalogue of Microorganisms (GCM) 10K type strain sequencing project: providing services to taxonomists for standard genome sequencing and annotation.</title>
        <authorList>
            <consortium name="The Broad Institute Genomics Platform"/>
            <consortium name="The Broad Institute Genome Sequencing Center for Infectious Disease"/>
            <person name="Wu L."/>
            <person name="Ma J."/>
        </authorList>
    </citation>
    <scope>NUCLEOTIDE SEQUENCE [LARGE SCALE GENOMIC DNA]</scope>
    <source>
        <strain evidence="3">JCM 18537</strain>
    </source>
</reference>